<dbReference type="EC" id="3.1.1.1" evidence="3"/>
<evidence type="ECO:0000259" key="2">
    <source>
        <dbReference type="Pfam" id="PF07859"/>
    </source>
</evidence>
<name>A0A2G9GGX2_9LAMI</name>
<dbReference type="Pfam" id="PF07859">
    <property type="entry name" value="Abhydrolase_3"/>
    <property type="match status" value="2"/>
</dbReference>
<dbReference type="SUPFAM" id="SSF53474">
    <property type="entry name" value="alpha/beta-Hydrolases"/>
    <property type="match status" value="1"/>
</dbReference>
<dbReference type="InterPro" id="IPR013094">
    <property type="entry name" value="AB_hydrolase_3"/>
</dbReference>
<keyword evidence="3" id="KW-0378">Hydrolase</keyword>
<dbReference type="AlphaFoldDB" id="A0A2G9GGX2"/>
<dbReference type="STRING" id="429701.A0A2G9GGX2"/>
<comment type="caution">
    <text evidence="3">The sequence shown here is derived from an EMBL/GenBank/DDBJ whole genome shotgun (WGS) entry which is preliminary data.</text>
</comment>
<organism evidence="3 4">
    <name type="scientific">Handroanthus impetiginosus</name>
    <dbReference type="NCBI Taxonomy" id="429701"/>
    <lineage>
        <taxon>Eukaryota</taxon>
        <taxon>Viridiplantae</taxon>
        <taxon>Streptophyta</taxon>
        <taxon>Embryophyta</taxon>
        <taxon>Tracheophyta</taxon>
        <taxon>Spermatophyta</taxon>
        <taxon>Magnoliopsida</taxon>
        <taxon>eudicotyledons</taxon>
        <taxon>Gunneridae</taxon>
        <taxon>Pentapetalae</taxon>
        <taxon>asterids</taxon>
        <taxon>lamiids</taxon>
        <taxon>Lamiales</taxon>
        <taxon>Bignoniaceae</taxon>
        <taxon>Crescentiina</taxon>
        <taxon>Tabebuia alliance</taxon>
        <taxon>Handroanthus</taxon>
    </lineage>
</organism>
<dbReference type="InterPro" id="IPR050466">
    <property type="entry name" value="Carboxylest/Gibb_receptor"/>
</dbReference>
<comment type="similarity">
    <text evidence="1">Belongs to the 'GDXG' lipolytic enzyme family.</text>
</comment>
<dbReference type="OrthoDB" id="408631at2759"/>
<dbReference type="Gene3D" id="3.40.50.1820">
    <property type="entry name" value="alpha/beta hydrolase"/>
    <property type="match status" value="2"/>
</dbReference>
<feature type="domain" description="Alpha/beta hydrolase fold-3" evidence="2">
    <location>
        <begin position="158"/>
        <end position="221"/>
    </location>
</feature>
<evidence type="ECO:0000313" key="3">
    <source>
        <dbReference type="EMBL" id="PIN04528.1"/>
    </source>
</evidence>
<protein>
    <submittedName>
        <fullName evidence="3">Arylacetamide deacetylase</fullName>
        <ecNumber evidence="3">3.1.1.1</ecNumber>
    </submittedName>
</protein>
<dbReference type="Proteomes" id="UP000231279">
    <property type="component" value="Unassembled WGS sequence"/>
</dbReference>
<dbReference type="EMBL" id="NKXS01005110">
    <property type="protein sequence ID" value="PIN04528.1"/>
    <property type="molecule type" value="Genomic_DNA"/>
</dbReference>
<keyword evidence="4" id="KW-1185">Reference proteome</keyword>
<sequence length="243" mass="27102">MSSKNIPPIDPNIDPYAFIGIIPNPNGSITRSPEFLPTCAPSSNSSDSYPILSKDIPINQEKNTWARLYLPRLPEFSAATSPTKLPLIVYYHGGAFIFGSAATLLFQKFITEIANEVQAVVVSVEYRLAPEHRLPAAYDDLYHVGLHAITCIDHLVPLKIKGLILHHPFFGGVERSQSEIRLVNDKMFPPSLADLMWDLCLPIGADRDHEYCNPMKGIKLKLLEDMKKDGWKFLVTGWDGGIC</sequence>
<dbReference type="PANTHER" id="PTHR23024">
    <property type="entry name" value="ARYLACETAMIDE DEACETYLASE"/>
    <property type="match status" value="1"/>
</dbReference>
<dbReference type="InterPro" id="IPR029058">
    <property type="entry name" value="AB_hydrolase_fold"/>
</dbReference>
<evidence type="ECO:0000313" key="4">
    <source>
        <dbReference type="Proteomes" id="UP000231279"/>
    </source>
</evidence>
<dbReference type="PANTHER" id="PTHR23024:SF546">
    <property type="entry name" value="CARBOXYLESTERASE 120-RELATED"/>
    <property type="match status" value="1"/>
</dbReference>
<reference evidence="4" key="1">
    <citation type="journal article" date="2018" name="Gigascience">
        <title>Genome assembly of the Pink Ipe (Handroanthus impetiginosus, Bignoniaceae), a highly valued, ecologically keystone Neotropical timber forest tree.</title>
        <authorList>
            <person name="Silva-Junior O.B."/>
            <person name="Grattapaglia D."/>
            <person name="Novaes E."/>
            <person name="Collevatti R.G."/>
        </authorList>
    </citation>
    <scope>NUCLEOTIDE SEQUENCE [LARGE SCALE GENOMIC DNA]</scope>
    <source>
        <strain evidence="4">cv. UFG-1</strain>
    </source>
</reference>
<gene>
    <name evidence="3" type="ORF">CDL12_22934</name>
</gene>
<proteinExistence type="inferred from homology"/>
<evidence type="ECO:0000256" key="1">
    <source>
        <dbReference type="ARBA" id="ARBA00010515"/>
    </source>
</evidence>
<accession>A0A2G9GGX2</accession>
<dbReference type="GO" id="GO:0106435">
    <property type="term" value="F:carboxylesterase activity"/>
    <property type="evidence" value="ECO:0007669"/>
    <property type="project" value="UniProtKB-EC"/>
</dbReference>
<feature type="domain" description="Alpha/beta hydrolase fold-3" evidence="2">
    <location>
        <begin position="88"/>
        <end position="144"/>
    </location>
</feature>